<evidence type="ECO:0000313" key="2">
    <source>
        <dbReference type="EMBL" id="CDW79269.1"/>
    </source>
</evidence>
<proteinExistence type="predicted"/>
<evidence type="ECO:0000313" key="3">
    <source>
        <dbReference type="Proteomes" id="UP000039865"/>
    </source>
</evidence>
<evidence type="ECO:0000256" key="1">
    <source>
        <dbReference type="SAM" id="MobiDB-lite"/>
    </source>
</evidence>
<dbReference type="AlphaFoldDB" id="A0A078AAM6"/>
<accession>A0A078AAM6</accession>
<feature type="compositionally biased region" description="Low complexity" evidence="1">
    <location>
        <begin position="335"/>
        <end position="363"/>
    </location>
</feature>
<dbReference type="EMBL" id="CCKQ01007842">
    <property type="protein sequence ID" value="CDW79269.1"/>
    <property type="molecule type" value="Genomic_DNA"/>
</dbReference>
<feature type="region of interest" description="Disordered" evidence="1">
    <location>
        <begin position="335"/>
        <end position="393"/>
    </location>
</feature>
<organism evidence="2 3">
    <name type="scientific">Stylonychia lemnae</name>
    <name type="common">Ciliate</name>
    <dbReference type="NCBI Taxonomy" id="5949"/>
    <lineage>
        <taxon>Eukaryota</taxon>
        <taxon>Sar</taxon>
        <taxon>Alveolata</taxon>
        <taxon>Ciliophora</taxon>
        <taxon>Intramacronucleata</taxon>
        <taxon>Spirotrichea</taxon>
        <taxon>Stichotrichia</taxon>
        <taxon>Sporadotrichida</taxon>
        <taxon>Oxytrichidae</taxon>
        <taxon>Stylonychinae</taxon>
        <taxon>Stylonychia</taxon>
    </lineage>
</organism>
<gene>
    <name evidence="2" type="primary">Contig1793.g1938</name>
    <name evidence="2" type="ORF">STYLEM_8255</name>
</gene>
<dbReference type="InParanoid" id="A0A078AAM6"/>
<dbReference type="Proteomes" id="UP000039865">
    <property type="component" value="Unassembled WGS sequence"/>
</dbReference>
<sequence length="486" mass="56250">MSLLKLACIGDLRNISKTQQALVNTFSLYQRTLEYNITLGPKEQKNQGLFLTFPKCLQYIQNVLDRMLFDNSKSEEFDVFPLRFWNLFERAKNDFKALEIQNIGADFEPIESYQLKAYQLERKENVFINQRNSIAMSDDEDLMMTMIMHTNTELLNKHYNKDEVQNCIKSDPQITPSKDDFSKQLPNLLNNDSATFIKENIKRFEQQVQREITQPSEDLRPGPGFMERLVKQCGLAEEMLEKLKEQQINDTNIEYLSFEDFKQMGLPIGPSRQLDALLKKSKVPPQVLSPVVQIQPQQFNHSISPQNNKPFISNNGGYNNQSNFQKQNIFQQNNRNNYINNNNRPGNQYNNSNGNNSNVQVSKWRGKYRGNHNFNQNNSHQQQQPLTAYQNKRTDAEEEEQIFKEIKASARPLAKKPESIGKSKATPPGILKKRDEKLLSKTAGTISPSKYSLQEKFIKEKVVEDNLNLTQQSQDDSTLTQNSMIE</sequence>
<protein>
    <submittedName>
        <fullName evidence="2">Uncharacterized protein</fullName>
    </submittedName>
</protein>
<keyword evidence="3" id="KW-1185">Reference proteome</keyword>
<feature type="compositionally biased region" description="Low complexity" evidence="1">
    <location>
        <begin position="371"/>
        <end position="384"/>
    </location>
</feature>
<feature type="region of interest" description="Disordered" evidence="1">
    <location>
        <begin position="411"/>
        <end position="436"/>
    </location>
</feature>
<feature type="compositionally biased region" description="Low complexity" evidence="1">
    <location>
        <begin position="469"/>
        <end position="486"/>
    </location>
</feature>
<feature type="region of interest" description="Disordered" evidence="1">
    <location>
        <begin position="467"/>
        <end position="486"/>
    </location>
</feature>
<name>A0A078AAM6_STYLE</name>
<reference evidence="2 3" key="1">
    <citation type="submission" date="2014-06" db="EMBL/GenBank/DDBJ databases">
        <authorList>
            <person name="Swart Estienne"/>
        </authorList>
    </citation>
    <scope>NUCLEOTIDE SEQUENCE [LARGE SCALE GENOMIC DNA]</scope>
    <source>
        <strain evidence="2 3">130c</strain>
    </source>
</reference>
<dbReference type="OrthoDB" id="10674206at2759"/>